<evidence type="ECO:0000256" key="2">
    <source>
        <dbReference type="SAM" id="Phobius"/>
    </source>
</evidence>
<dbReference type="InterPro" id="IPR036259">
    <property type="entry name" value="MFS_trans_sf"/>
</dbReference>
<comment type="similarity">
    <text evidence="1">Belongs to the histone H3 family.</text>
</comment>
<dbReference type="InterPro" id="IPR011701">
    <property type="entry name" value="MFS"/>
</dbReference>
<sequence>MGIRTLRLLKQAGVLKSSDANYGQMGEAAEPMVNADGTPVMKEQKTYQDDTCKGRCLYYACCRCSKRYYTAWLSSLGFMITFGIRCNMAWAMLSMQARHKNFTQHLHMMGHGHHLTPPNATHHVSHHLGNGVHSDPGHVVDLAGILNVTTGTSYPACHGIWRYWAPPLERSRLATIAFCGSYAGAVLGLSLSGLLAEKLGWQAPFYTYGCRLEVNLRPNGSYKANCCKSTGDKASRKQLATKTASNSAPVTGVVKKPHRYRHGAVALREIRRYEKSTELLICKRSFQRLVP</sequence>
<dbReference type="Gene3D" id="1.10.20.10">
    <property type="entry name" value="Histone, subunit A"/>
    <property type="match status" value="1"/>
</dbReference>
<evidence type="ECO:0000313" key="5">
    <source>
        <dbReference type="WBParaSite" id="ECPE_0000271401-mRNA-1"/>
    </source>
</evidence>
<dbReference type="OrthoDB" id="2985014at2759"/>
<dbReference type="GO" id="GO:0022857">
    <property type="term" value="F:transmembrane transporter activity"/>
    <property type="evidence" value="ECO:0007669"/>
    <property type="project" value="InterPro"/>
</dbReference>
<keyword evidence="2" id="KW-0472">Membrane</keyword>
<keyword evidence="2" id="KW-0812">Transmembrane</keyword>
<dbReference type="InterPro" id="IPR009072">
    <property type="entry name" value="Histone-fold"/>
</dbReference>
<proteinExistence type="inferred from homology"/>
<dbReference type="GO" id="GO:0003677">
    <property type="term" value="F:DNA binding"/>
    <property type="evidence" value="ECO:0007669"/>
    <property type="project" value="InterPro"/>
</dbReference>
<evidence type="ECO:0000256" key="1">
    <source>
        <dbReference type="ARBA" id="ARBA00010343"/>
    </source>
</evidence>
<dbReference type="Gene3D" id="1.20.1250.20">
    <property type="entry name" value="MFS general substrate transporter like domains"/>
    <property type="match status" value="1"/>
</dbReference>
<reference evidence="3 4" key="2">
    <citation type="submission" date="2018-11" db="EMBL/GenBank/DDBJ databases">
        <authorList>
            <consortium name="Pathogen Informatics"/>
        </authorList>
    </citation>
    <scope>NUCLEOTIDE SEQUENCE [LARGE SCALE GENOMIC DNA]</scope>
    <source>
        <strain evidence="3 4">Egypt</strain>
    </source>
</reference>
<dbReference type="GO" id="GO:0030527">
    <property type="term" value="F:structural constituent of chromatin"/>
    <property type="evidence" value="ECO:0007669"/>
    <property type="project" value="InterPro"/>
</dbReference>
<dbReference type="SUPFAM" id="SSF103473">
    <property type="entry name" value="MFS general substrate transporter"/>
    <property type="match status" value="1"/>
</dbReference>
<dbReference type="SUPFAM" id="SSF47113">
    <property type="entry name" value="Histone-fold"/>
    <property type="match status" value="1"/>
</dbReference>
<dbReference type="Pfam" id="PF07690">
    <property type="entry name" value="MFS_1"/>
    <property type="match status" value="1"/>
</dbReference>
<organism evidence="5">
    <name type="scientific">Echinostoma caproni</name>
    <dbReference type="NCBI Taxonomy" id="27848"/>
    <lineage>
        <taxon>Eukaryota</taxon>
        <taxon>Metazoa</taxon>
        <taxon>Spiralia</taxon>
        <taxon>Lophotrochozoa</taxon>
        <taxon>Platyhelminthes</taxon>
        <taxon>Trematoda</taxon>
        <taxon>Digenea</taxon>
        <taxon>Plagiorchiida</taxon>
        <taxon>Echinostomata</taxon>
        <taxon>Echinostomatoidea</taxon>
        <taxon>Echinostomatidae</taxon>
        <taxon>Echinostoma</taxon>
    </lineage>
</organism>
<dbReference type="EMBL" id="UZAN01039805">
    <property type="protein sequence ID" value="VDP67222.1"/>
    <property type="molecule type" value="Genomic_DNA"/>
</dbReference>
<dbReference type="PRINTS" id="PR00622">
    <property type="entry name" value="HISTONEH3"/>
</dbReference>
<dbReference type="GO" id="GO:0000786">
    <property type="term" value="C:nucleosome"/>
    <property type="evidence" value="ECO:0007669"/>
    <property type="project" value="InterPro"/>
</dbReference>
<name>A0A183A6X6_9TREM</name>
<gene>
    <name evidence="3" type="ORF">ECPE_LOCUS2711</name>
</gene>
<accession>A0A183A6X6</accession>
<dbReference type="PANTHER" id="PTHR11426">
    <property type="entry name" value="HISTONE H3"/>
    <property type="match status" value="1"/>
</dbReference>
<evidence type="ECO:0000313" key="4">
    <source>
        <dbReference type="Proteomes" id="UP000272942"/>
    </source>
</evidence>
<feature type="transmembrane region" description="Helical" evidence="2">
    <location>
        <begin position="173"/>
        <end position="196"/>
    </location>
</feature>
<protein>
    <submittedName>
        <fullName evidence="5">Histone domain-containing protein</fullName>
    </submittedName>
</protein>
<keyword evidence="2" id="KW-1133">Transmembrane helix</keyword>
<dbReference type="AlphaFoldDB" id="A0A183A6X6"/>
<dbReference type="InterPro" id="IPR000164">
    <property type="entry name" value="Histone_H3/CENP-A"/>
</dbReference>
<dbReference type="GO" id="GO:0046982">
    <property type="term" value="F:protein heterodimerization activity"/>
    <property type="evidence" value="ECO:0007669"/>
    <property type="project" value="InterPro"/>
</dbReference>
<dbReference type="Proteomes" id="UP000272942">
    <property type="component" value="Unassembled WGS sequence"/>
</dbReference>
<feature type="transmembrane region" description="Helical" evidence="2">
    <location>
        <begin position="72"/>
        <end position="93"/>
    </location>
</feature>
<evidence type="ECO:0000313" key="3">
    <source>
        <dbReference type="EMBL" id="VDP67222.1"/>
    </source>
</evidence>
<reference evidence="5" key="1">
    <citation type="submission" date="2016-06" db="UniProtKB">
        <authorList>
            <consortium name="WormBaseParasite"/>
        </authorList>
    </citation>
    <scope>IDENTIFICATION</scope>
</reference>
<dbReference type="WBParaSite" id="ECPE_0000271401-mRNA-1">
    <property type="protein sequence ID" value="ECPE_0000271401-mRNA-1"/>
    <property type="gene ID" value="ECPE_0000271401"/>
</dbReference>
<keyword evidence="4" id="KW-1185">Reference proteome</keyword>